<reference evidence="5 6" key="1">
    <citation type="submission" date="2020-08" db="EMBL/GenBank/DDBJ databases">
        <title>Genomic Encyclopedia of Type Strains, Phase IV (KMG-IV): sequencing the most valuable type-strain genomes for metagenomic binning, comparative biology and taxonomic classification.</title>
        <authorList>
            <person name="Goeker M."/>
        </authorList>
    </citation>
    <scope>NUCLEOTIDE SEQUENCE [LARGE SCALE GENOMIC DNA]</scope>
    <source>
        <strain evidence="5 6">DSM 22368</strain>
    </source>
</reference>
<evidence type="ECO:0000313" key="5">
    <source>
        <dbReference type="EMBL" id="MBB6520078.1"/>
    </source>
</evidence>
<dbReference type="Gene3D" id="2.40.50.100">
    <property type="match status" value="1"/>
</dbReference>
<feature type="domain" description="CusB-like beta-barrel" evidence="4">
    <location>
        <begin position="218"/>
        <end position="278"/>
    </location>
</feature>
<gene>
    <name evidence="5" type="ORF">HNR48_000356</name>
</gene>
<dbReference type="Gene3D" id="2.40.30.170">
    <property type="match status" value="1"/>
</dbReference>
<feature type="domain" description="Multidrug resistance protein MdtA-like barrel-sandwich hybrid" evidence="3">
    <location>
        <begin position="71"/>
        <end position="207"/>
    </location>
</feature>
<organism evidence="5 6">
    <name type="scientific">Pseudoteredinibacter isoporae</name>
    <dbReference type="NCBI Taxonomy" id="570281"/>
    <lineage>
        <taxon>Bacteria</taxon>
        <taxon>Pseudomonadati</taxon>
        <taxon>Pseudomonadota</taxon>
        <taxon>Gammaproteobacteria</taxon>
        <taxon>Cellvibrionales</taxon>
        <taxon>Cellvibrionaceae</taxon>
        <taxon>Pseudoteredinibacter</taxon>
    </lineage>
</organism>
<dbReference type="SUPFAM" id="SSF111369">
    <property type="entry name" value="HlyD-like secretion proteins"/>
    <property type="match status" value="1"/>
</dbReference>
<evidence type="ECO:0000259" key="4">
    <source>
        <dbReference type="Pfam" id="PF25954"/>
    </source>
</evidence>
<name>A0A7X0JPT3_9GAMM</name>
<dbReference type="Proteomes" id="UP000528457">
    <property type="component" value="Unassembled WGS sequence"/>
</dbReference>
<proteinExistence type="inferred from homology"/>
<protein>
    <submittedName>
        <fullName evidence="5">RND family efflux transporter MFP subunit</fullName>
    </submittedName>
</protein>
<keyword evidence="6" id="KW-1185">Reference proteome</keyword>
<dbReference type="GO" id="GO:0015562">
    <property type="term" value="F:efflux transmembrane transporter activity"/>
    <property type="evidence" value="ECO:0007669"/>
    <property type="project" value="TreeGrafter"/>
</dbReference>
<dbReference type="InParanoid" id="A0A7X0JPT3"/>
<comment type="caution">
    <text evidence="5">The sequence shown here is derived from an EMBL/GenBank/DDBJ whole genome shotgun (WGS) entry which is preliminary data.</text>
</comment>
<dbReference type="AlphaFoldDB" id="A0A7X0JPT3"/>
<feature type="region of interest" description="Disordered" evidence="2">
    <location>
        <begin position="372"/>
        <end position="399"/>
    </location>
</feature>
<dbReference type="Pfam" id="PF25954">
    <property type="entry name" value="Beta-barrel_RND_2"/>
    <property type="match status" value="1"/>
</dbReference>
<dbReference type="Pfam" id="PF25917">
    <property type="entry name" value="BSH_RND"/>
    <property type="match status" value="1"/>
</dbReference>
<dbReference type="InterPro" id="IPR058625">
    <property type="entry name" value="MdtA-like_BSH"/>
</dbReference>
<comment type="similarity">
    <text evidence="1">Belongs to the membrane fusion protein (MFP) (TC 8.A.1) family.</text>
</comment>
<dbReference type="GO" id="GO:1990281">
    <property type="term" value="C:efflux pump complex"/>
    <property type="evidence" value="ECO:0007669"/>
    <property type="project" value="TreeGrafter"/>
</dbReference>
<dbReference type="InterPro" id="IPR006143">
    <property type="entry name" value="RND_pump_MFP"/>
</dbReference>
<sequence length="399" mass="44216">MRQSIFPLLLLAGSLGFSSYLLLKPAEIEASIPEAEKTREVLAVQLKAQHHYASWKTGGLLTPAKRIILSNQVAGILEGLSDSVYPGAKISKGQLLANIDPSELQLKLQQAQSNVASAKAELDIEVGQQKLAAAQYQLAKHILKGKSEALALRQPQLEIAKAKLALSETALAEAKLQLSYTRIHAPTDAVVLRKQVDQGSYLSANTPLMELAANDEYWLNVKVPASFLSWVNDDTEVLYSHPSWGEKQYPGKILSVQSEVNNADRQAQILVAVTLTNHEQHKPLLNQYLDVTLRTPIPGETIQLSREWLNDQQKLWLIKDERLEKHTANPIFTGRDTIIVNSNTLAQQWVAAQKLIAVNDGMPVRKVLLKDKATKEVSPEQRSMQLESPNADQAQENRS</sequence>
<dbReference type="InterPro" id="IPR058792">
    <property type="entry name" value="Beta-barrel_RND_2"/>
</dbReference>
<dbReference type="EMBL" id="JACHHT010000001">
    <property type="protein sequence ID" value="MBB6520078.1"/>
    <property type="molecule type" value="Genomic_DNA"/>
</dbReference>
<dbReference type="PANTHER" id="PTHR30469">
    <property type="entry name" value="MULTIDRUG RESISTANCE PROTEIN MDTA"/>
    <property type="match status" value="1"/>
</dbReference>
<evidence type="ECO:0000256" key="2">
    <source>
        <dbReference type="SAM" id="MobiDB-lite"/>
    </source>
</evidence>
<evidence type="ECO:0000313" key="6">
    <source>
        <dbReference type="Proteomes" id="UP000528457"/>
    </source>
</evidence>
<dbReference type="NCBIfam" id="TIGR01730">
    <property type="entry name" value="RND_mfp"/>
    <property type="match status" value="1"/>
</dbReference>
<accession>A0A7X0JPT3</accession>
<dbReference type="RefSeq" id="WP_166852316.1">
    <property type="nucleotide sequence ID" value="NZ_JAAONY010000001.1"/>
</dbReference>
<evidence type="ECO:0000259" key="3">
    <source>
        <dbReference type="Pfam" id="PF25917"/>
    </source>
</evidence>
<evidence type="ECO:0000256" key="1">
    <source>
        <dbReference type="ARBA" id="ARBA00009477"/>
    </source>
</evidence>
<feature type="compositionally biased region" description="Polar residues" evidence="2">
    <location>
        <begin position="380"/>
        <end position="399"/>
    </location>
</feature>
<dbReference type="Gene3D" id="1.10.287.470">
    <property type="entry name" value="Helix hairpin bin"/>
    <property type="match status" value="1"/>
</dbReference>